<evidence type="ECO:0000256" key="1">
    <source>
        <dbReference type="ARBA" id="ARBA00022500"/>
    </source>
</evidence>
<organism evidence="3 4">
    <name type="scientific">Buttiauxella gaviniae</name>
    <dbReference type="NCBI Taxonomy" id="82990"/>
    <lineage>
        <taxon>Bacteria</taxon>
        <taxon>Pseudomonadati</taxon>
        <taxon>Pseudomonadota</taxon>
        <taxon>Gammaproteobacteria</taxon>
        <taxon>Enterobacterales</taxon>
        <taxon>Enterobacteriaceae</taxon>
        <taxon>Buttiauxella</taxon>
    </lineage>
</organism>
<dbReference type="SMART" id="SM00260">
    <property type="entry name" value="CheW"/>
    <property type="match status" value="1"/>
</dbReference>
<comment type="caution">
    <text evidence="3">The sequence shown here is derived from an EMBL/GenBank/DDBJ whole genome shotgun (WGS) entry which is preliminary data.</text>
</comment>
<keyword evidence="4" id="KW-1185">Reference proteome</keyword>
<name>A0ABV3NRJ5_9ENTR</name>
<reference evidence="3 4" key="1">
    <citation type="submission" date="2024-07" db="EMBL/GenBank/DDBJ databases">
        <authorList>
            <person name="Wang L."/>
        </authorList>
    </citation>
    <scope>NUCLEOTIDE SEQUENCE [LARGE SCALE GENOMIC DNA]</scope>
    <source>
        <strain evidence="3 4">WL359</strain>
    </source>
</reference>
<evidence type="ECO:0000313" key="3">
    <source>
        <dbReference type="EMBL" id="MEW7312149.1"/>
    </source>
</evidence>
<dbReference type="PANTHER" id="PTHR22617">
    <property type="entry name" value="CHEMOTAXIS SENSOR HISTIDINE KINASE-RELATED"/>
    <property type="match status" value="1"/>
</dbReference>
<dbReference type="InterPro" id="IPR002545">
    <property type="entry name" value="CheW-lke_dom"/>
</dbReference>
<keyword evidence="1" id="KW-0145">Chemotaxis</keyword>
<dbReference type="EMBL" id="JBFMVT010000002">
    <property type="protein sequence ID" value="MEW7312149.1"/>
    <property type="molecule type" value="Genomic_DNA"/>
</dbReference>
<dbReference type="Gene3D" id="2.30.30.40">
    <property type="entry name" value="SH3 Domains"/>
    <property type="match status" value="1"/>
</dbReference>
<evidence type="ECO:0000313" key="4">
    <source>
        <dbReference type="Proteomes" id="UP001555342"/>
    </source>
</evidence>
<gene>
    <name evidence="3" type="ORF">AB1E22_05410</name>
</gene>
<dbReference type="Proteomes" id="UP001555342">
    <property type="component" value="Unassembled WGS sequence"/>
</dbReference>
<accession>A0ABV3NRJ5</accession>
<dbReference type="RefSeq" id="WP_367594415.1">
    <property type="nucleotide sequence ID" value="NZ_JBFMVT010000002.1"/>
</dbReference>
<dbReference type="SUPFAM" id="SSF50341">
    <property type="entry name" value="CheW-like"/>
    <property type="match status" value="1"/>
</dbReference>
<dbReference type="InterPro" id="IPR039315">
    <property type="entry name" value="CheW"/>
</dbReference>
<dbReference type="PROSITE" id="PS50851">
    <property type="entry name" value="CHEW"/>
    <property type="match status" value="1"/>
</dbReference>
<evidence type="ECO:0000259" key="2">
    <source>
        <dbReference type="PROSITE" id="PS50851"/>
    </source>
</evidence>
<dbReference type="InterPro" id="IPR036061">
    <property type="entry name" value="CheW-like_dom_sf"/>
</dbReference>
<proteinExistence type="predicted"/>
<dbReference type="Gene3D" id="2.40.50.180">
    <property type="entry name" value="CheA-289, Domain 4"/>
    <property type="match status" value="1"/>
</dbReference>
<protein>
    <submittedName>
        <fullName evidence="3">Chemotaxis protein CheW</fullName>
    </submittedName>
</protein>
<sequence>MSEQLEQILSHYHDENREIANVDEPQCSLVLFKLGDKNFAFYGSDIKEILAERPISWVPGCPPSLVGVINHRGRLESVININRLIDAPLQEIPGKRMILIGRGKKMQSGIQIDRLIDVLDVAESQIHPAAENLSAAMQKVVVGIVPVGQEYFALLDLNLVFDCYLESNGYDSRA</sequence>
<dbReference type="Pfam" id="PF01584">
    <property type="entry name" value="CheW"/>
    <property type="match status" value="1"/>
</dbReference>
<feature type="domain" description="CheW-like" evidence="2">
    <location>
        <begin position="26"/>
        <end position="166"/>
    </location>
</feature>
<dbReference type="PANTHER" id="PTHR22617:SF23">
    <property type="entry name" value="CHEMOTAXIS PROTEIN CHEW"/>
    <property type="match status" value="1"/>
</dbReference>